<organism evidence="2 3">
    <name type="scientific">Staphylococcus simiae CCM 7213 = CCUG 51256</name>
    <dbReference type="NCBI Taxonomy" id="911238"/>
    <lineage>
        <taxon>Bacteria</taxon>
        <taxon>Bacillati</taxon>
        <taxon>Bacillota</taxon>
        <taxon>Bacilli</taxon>
        <taxon>Bacillales</taxon>
        <taxon>Staphylococcaceae</taxon>
        <taxon>Staphylococcus</taxon>
    </lineage>
</organism>
<keyword evidence="1" id="KW-1133">Transmembrane helix</keyword>
<reference evidence="2 3" key="1">
    <citation type="journal article" date="2012" name="BMC Genomics">
        <title>Comparative genomic analysis of the genus Staphylococcus including Staphylococcus aureus and its newly described sister species Staphylococcus simiae.</title>
        <authorList>
            <person name="Suzuki H."/>
            <person name="Lefebure T."/>
            <person name="Pavinski Bitar P."/>
            <person name="Stanhope M.J."/>
        </authorList>
    </citation>
    <scope>NUCLEOTIDE SEQUENCE [LARGE SCALE GENOMIC DNA]</scope>
    <source>
        <strain evidence="2 3">CCM 7213</strain>
    </source>
</reference>
<feature type="non-terminal residue" evidence="2">
    <location>
        <position position="1"/>
    </location>
</feature>
<protein>
    <submittedName>
        <fullName evidence="2">Uncharacterized protein</fullName>
    </submittedName>
</protein>
<evidence type="ECO:0000313" key="2">
    <source>
        <dbReference type="EMBL" id="EHJ08620.1"/>
    </source>
</evidence>
<gene>
    <name evidence="2" type="ORF">SS7213T_03195</name>
</gene>
<feature type="non-terminal residue" evidence="2">
    <location>
        <position position="34"/>
    </location>
</feature>
<dbReference type="AlphaFoldDB" id="G5JGR6"/>
<comment type="caution">
    <text evidence="2">The sequence shown here is derived from an EMBL/GenBank/DDBJ whole genome shotgun (WGS) entry which is preliminary data.</text>
</comment>
<keyword evidence="3" id="KW-1185">Reference proteome</keyword>
<accession>G5JGR6</accession>
<evidence type="ECO:0000256" key="1">
    <source>
        <dbReference type="SAM" id="Phobius"/>
    </source>
</evidence>
<evidence type="ECO:0000313" key="3">
    <source>
        <dbReference type="Proteomes" id="UP000005413"/>
    </source>
</evidence>
<dbReference type="Proteomes" id="UP000005413">
    <property type="component" value="Unassembled WGS sequence"/>
</dbReference>
<keyword evidence="1" id="KW-0812">Transmembrane</keyword>
<keyword evidence="1" id="KW-0472">Membrane</keyword>
<dbReference type="EMBL" id="AEUN01000198">
    <property type="protein sequence ID" value="EHJ08620.1"/>
    <property type="molecule type" value="Genomic_DNA"/>
</dbReference>
<proteinExistence type="predicted"/>
<sequence length="34" mass="3747">DGEASATPYIIIIAVTTIVLVILQLLNYRIFKAL</sequence>
<name>G5JGR6_9STAP</name>
<feature type="transmembrane region" description="Helical" evidence="1">
    <location>
        <begin position="6"/>
        <end position="26"/>
    </location>
</feature>